<organism evidence="2 3">
    <name type="scientific">Hydnum rufescens UP504</name>
    <dbReference type="NCBI Taxonomy" id="1448309"/>
    <lineage>
        <taxon>Eukaryota</taxon>
        <taxon>Fungi</taxon>
        <taxon>Dikarya</taxon>
        <taxon>Basidiomycota</taxon>
        <taxon>Agaricomycotina</taxon>
        <taxon>Agaricomycetes</taxon>
        <taxon>Cantharellales</taxon>
        <taxon>Hydnaceae</taxon>
        <taxon>Hydnum</taxon>
    </lineage>
</organism>
<sequence>MLPQYFYSPDISVDTGLKKPILCHRFTAIGSQNFFWICLYQNHQISSRSTIPIVISSLIAQDPCLILTFLLLCLFIPYFSHPSFIQNMPHNIEAWLLLPQNQ</sequence>
<gene>
    <name evidence="2" type="ORF">BS47DRAFT_549229</name>
</gene>
<keyword evidence="3" id="KW-1185">Reference proteome</keyword>
<accession>A0A9P6B4N2</accession>
<evidence type="ECO:0000256" key="1">
    <source>
        <dbReference type="SAM" id="Phobius"/>
    </source>
</evidence>
<keyword evidence="1" id="KW-1133">Transmembrane helix</keyword>
<keyword evidence="1" id="KW-0472">Membrane</keyword>
<dbReference type="EMBL" id="MU128933">
    <property type="protein sequence ID" value="KAF9517242.1"/>
    <property type="molecule type" value="Genomic_DNA"/>
</dbReference>
<dbReference type="Proteomes" id="UP000886523">
    <property type="component" value="Unassembled WGS sequence"/>
</dbReference>
<evidence type="ECO:0000313" key="2">
    <source>
        <dbReference type="EMBL" id="KAF9517242.1"/>
    </source>
</evidence>
<reference evidence="2" key="1">
    <citation type="journal article" date="2020" name="Nat. Commun.">
        <title>Large-scale genome sequencing of mycorrhizal fungi provides insights into the early evolution of symbiotic traits.</title>
        <authorList>
            <person name="Miyauchi S."/>
            <person name="Kiss E."/>
            <person name="Kuo A."/>
            <person name="Drula E."/>
            <person name="Kohler A."/>
            <person name="Sanchez-Garcia M."/>
            <person name="Morin E."/>
            <person name="Andreopoulos B."/>
            <person name="Barry K.W."/>
            <person name="Bonito G."/>
            <person name="Buee M."/>
            <person name="Carver A."/>
            <person name="Chen C."/>
            <person name="Cichocki N."/>
            <person name="Clum A."/>
            <person name="Culley D."/>
            <person name="Crous P.W."/>
            <person name="Fauchery L."/>
            <person name="Girlanda M."/>
            <person name="Hayes R.D."/>
            <person name="Keri Z."/>
            <person name="LaButti K."/>
            <person name="Lipzen A."/>
            <person name="Lombard V."/>
            <person name="Magnuson J."/>
            <person name="Maillard F."/>
            <person name="Murat C."/>
            <person name="Nolan M."/>
            <person name="Ohm R.A."/>
            <person name="Pangilinan J."/>
            <person name="Pereira M.F."/>
            <person name="Perotto S."/>
            <person name="Peter M."/>
            <person name="Pfister S."/>
            <person name="Riley R."/>
            <person name="Sitrit Y."/>
            <person name="Stielow J.B."/>
            <person name="Szollosi G."/>
            <person name="Zifcakova L."/>
            <person name="Stursova M."/>
            <person name="Spatafora J.W."/>
            <person name="Tedersoo L."/>
            <person name="Vaario L.M."/>
            <person name="Yamada A."/>
            <person name="Yan M."/>
            <person name="Wang P."/>
            <person name="Xu J."/>
            <person name="Bruns T."/>
            <person name="Baldrian P."/>
            <person name="Vilgalys R."/>
            <person name="Dunand C."/>
            <person name="Henrissat B."/>
            <person name="Grigoriev I.V."/>
            <person name="Hibbett D."/>
            <person name="Nagy L.G."/>
            <person name="Martin F.M."/>
        </authorList>
    </citation>
    <scope>NUCLEOTIDE SEQUENCE</scope>
    <source>
        <strain evidence="2">UP504</strain>
    </source>
</reference>
<dbReference type="AlphaFoldDB" id="A0A9P6B4N2"/>
<comment type="caution">
    <text evidence="2">The sequence shown here is derived from an EMBL/GenBank/DDBJ whole genome shotgun (WGS) entry which is preliminary data.</text>
</comment>
<evidence type="ECO:0000313" key="3">
    <source>
        <dbReference type="Proteomes" id="UP000886523"/>
    </source>
</evidence>
<keyword evidence="1" id="KW-0812">Transmembrane</keyword>
<name>A0A9P6B4N2_9AGAM</name>
<proteinExistence type="predicted"/>
<protein>
    <submittedName>
        <fullName evidence="2">Uncharacterized protein</fullName>
    </submittedName>
</protein>
<feature type="transmembrane region" description="Helical" evidence="1">
    <location>
        <begin position="53"/>
        <end position="79"/>
    </location>
</feature>